<evidence type="ECO:0000256" key="1">
    <source>
        <dbReference type="ARBA" id="ARBA00004141"/>
    </source>
</evidence>
<dbReference type="GO" id="GO:0046513">
    <property type="term" value="P:ceramide biosynthetic process"/>
    <property type="evidence" value="ECO:0007669"/>
    <property type="project" value="InterPro"/>
</dbReference>
<dbReference type="PANTHER" id="PTHR12560">
    <property type="entry name" value="LONGEVITY ASSURANCE FACTOR 1 LAG1"/>
    <property type="match status" value="1"/>
</dbReference>
<evidence type="ECO:0000256" key="7">
    <source>
        <dbReference type="SAM" id="MobiDB-lite"/>
    </source>
</evidence>
<evidence type="ECO:0000259" key="9">
    <source>
        <dbReference type="PROSITE" id="PS50922"/>
    </source>
</evidence>
<sequence>MLKTISLQTDGANKKAAKKINFLVGIANYLVNHQIGLPIRVLAFLTLLYFIFPGAEKFFFLQHKDPETGLYKKGKDDVYFVFTWIAIFTFLRAVIMEYMFIPMIKFGGIKKGSQQTRFAEQGWSFLYYSIFWTLGMYIMSKSPYWFDTTYFWKGYPHVEMPGLLKWYYLVQLAFWFQQVFVINIEKRRKDYIEMLAHHAITILLICCSYSMNWTRIGNAVLCVMDFADILLPFAKMLKYFGCDALCDILFGFFMISWVVTRHFFFGYIIYSTMFESTQFVELKWAPEEEYFYSRNVQILFVTLFLLLQALIYFWFYLICRVAYRVIMGDNAHDNRSESEHEEAEANIDFNQAYNSTSEDNLNTDNEDDNSESSASQNEVDKDNKLKKKLRKRGHRFNNNRK</sequence>
<dbReference type="EMBL" id="BLAL01000189">
    <property type="protein sequence ID" value="GES89591.1"/>
    <property type="molecule type" value="Genomic_DNA"/>
</dbReference>
<dbReference type="AlphaFoldDB" id="A0A8H3LN92"/>
<comment type="subcellular location">
    <subcellularLocation>
        <location evidence="1">Membrane</location>
        <topology evidence="1">Multi-pass membrane protein</topology>
    </subcellularLocation>
</comment>
<dbReference type="PANTHER" id="PTHR12560:SF0">
    <property type="entry name" value="LD18904P"/>
    <property type="match status" value="1"/>
</dbReference>
<evidence type="ECO:0000256" key="3">
    <source>
        <dbReference type="ARBA" id="ARBA00022692"/>
    </source>
</evidence>
<keyword evidence="4 8" id="KW-1133">Transmembrane helix</keyword>
<dbReference type="GO" id="GO:0016020">
    <property type="term" value="C:membrane"/>
    <property type="evidence" value="ECO:0007669"/>
    <property type="project" value="UniProtKB-SubCell"/>
</dbReference>
<evidence type="ECO:0000256" key="8">
    <source>
        <dbReference type="SAM" id="Phobius"/>
    </source>
</evidence>
<reference evidence="10" key="1">
    <citation type="submission" date="2019-10" db="EMBL/GenBank/DDBJ databases">
        <title>Conservation and host-specific expression of non-tandemly repeated heterogenous ribosome RNA gene in arbuscular mycorrhizal fungi.</title>
        <authorList>
            <person name="Maeda T."/>
            <person name="Kobayashi Y."/>
            <person name="Nakagawa T."/>
            <person name="Ezawa T."/>
            <person name="Yamaguchi K."/>
            <person name="Bino T."/>
            <person name="Nishimoto Y."/>
            <person name="Shigenobu S."/>
            <person name="Kawaguchi M."/>
        </authorList>
    </citation>
    <scope>NUCLEOTIDE SEQUENCE</scope>
    <source>
        <strain evidence="10">HR1</strain>
    </source>
</reference>
<feature type="compositionally biased region" description="Basic residues" evidence="7">
    <location>
        <begin position="384"/>
        <end position="401"/>
    </location>
</feature>
<evidence type="ECO:0000256" key="4">
    <source>
        <dbReference type="ARBA" id="ARBA00022989"/>
    </source>
</evidence>
<comment type="caution">
    <text evidence="10">The sequence shown here is derived from an EMBL/GenBank/DDBJ whole genome shotgun (WGS) entry which is preliminary data.</text>
</comment>
<feature type="transmembrane region" description="Helical" evidence="8">
    <location>
        <begin position="249"/>
        <end position="270"/>
    </location>
</feature>
<dbReference type="InterPro" id="IPR016439">
    <property type="entry name" value="Lag1/Lac1-like"/>
</dbReference>
<name>A0A8H3LN92_9GLOM</name>
<dbReference type="OrthoDB" id="537032at2759"/>
<feature type="transmembrane region" description="Helical" evidence="8">
    <location>
        <begin position="296"/>
        <end position="317"/>
    </location>
</feature>
<evidence type="ECO:0000313" key="10">
    <source>
        <dbReference type="EMBL" id="GES89591.1"/>
    </source>
</evidence>
<dbReference type="Proteomes" id="UP000615446">
    <property type="component" value="Unassembled WGS sequence"/>
</dbReference>
<gene>
    <name evidence="10" type="ORF">RCL2_001648300</name>
</gene>
<proteinExistence type="inferred from homology"/>
<evidence type="ECO:0000256" key="5">
    <source>
        <dbReference type="ARBA" id="ARBA00023136"/>
    </source>
</evidence>
<dbReference type="PROSITE" id="PS50922">
    <property type="entry name" value="TLC"/>
    <property type="match status" value="1"/>
</dbReference>
<keyword evidence="5 6" id="KW-0472">Membrane</keyword>
<dbReference type="Pfam" id="PF03798">
    <property type="entry name" value="TRAM_LAG1_CLN8"/>
    <property type="match status" value="1"/>
</dbReference>
<feature type="region of interest" description="Disordered" evidence="7">
    <location>
        <begin position="354"/>
        <end position="401"/>
    </location>
</feature>
<feature type="transmembrane region" description="Helical" evidence="8">
    <location>
        <begin position="81"/>
        <end position="104"/>
    </location>
</feature>
<dbReference type="InterPro" id="IPR006634">
    <property type="entry name" value="TLC-dom"/>
</dbReference>
<feature type="domain" description="TLC" evidence="9">
    <location>
        <begin position="113"/>
        <end position="327"/>
    </location>
</feature>
<dbReference type="SMART" id="SM00724">
    <property type="entry name" value="TLC"/>
    <property type="match status" value="1"/>
</dbReference>
<keyword evidence="3 6" id="KW-0812">Transmembrane</keyword>
<evidence type="ECO:0000313" key="11">
    <source>
        <dbReference type="Proteomes" id="UP000615446"/>
    </source>
</evidence>
<evidence type="ECO:0000256" key="6">
    <source>
        <dbReference type="PROSITE-ProRule" id="PRU00205"/>
    </source>
</evidence>
<dbReference type="GO" id="GO:0050291">
    <property type="term" value="F:sphingosine N-acyltransferase activity"/>
    <property type="evidence" value="ECO:0007669"/>
    <property type="project" value="InterPro"/>
</dbReference>
<feature type="transmembrane region" description="Helical" evidence="8">
    <location>
        <begin position="166"/>
        <end position="184"/>
    </location>
</feature>
<evidence type="ECO:0000256" key="2">
    <source>
        <dbReference type="ARBA" id="ARBA00009808"/>
    </source>
</evidence>
<feature type="transmembrane region" description="Helical" evidence="8">
    <location>
        <begin position="125"/>
        <end position="146"/>
    </location>
</feature>
<organism evidence="10 11">
    <name type="scientific">Rhizophagus clarus</name>
    <dbReference type="NCBI Taxonomy" id="94130"/>
    <lineage>
        <taxon>Eukaryota</taxon>
        <taxon>Fungi</taxon>
        <taxon>Fungi incertae sedis</taxon>
        <taxon>Mucoromycota</taxon>
        <taxon>Glomeromycotina</taxon>
        <taxon>Glomeromycetes</taxon>
        <taxon>Glomerales</taxon>
        <taxon>Glomeraceae</taxon>
        <taxon>Rhizophagus</taxon>
    </lineage>
</organism>
<comment type="similarity">
    <text evidence="2">Belongs to the sphingosine N-acyltransferase family.</text>
</comment>
<protein>
    <submittedName>
        <fullName evidence="10">Longevity assurance proteins LAG1/LAC1</fullName>
    </submittedName>
</protein>
<accession>A0A8H3LN92</accession>